<evidence type="ECO:0000313" key="7">
    <source>
        <dbReference type="Proteomes" id="UP000003571"/>
    </source>
</evidence>
<accession>H7EHS3</accession>
<dbReference type="SUPFAM" id="SSF51161">
    <property type="entry name" value="Trimeric LpxA-like enzymes"/>
    <property type="match status" value="1"/>
</dbReference>
<dbReference type="Pfam" id="PF00132">
    <property type="entry name" value="Hexapep"/>
    <property type="match status" value="1"/>
</dbReference>
<keyword evidence="3" id="KW-0677">Repeat</keyword>
<gene>
    <name evidence="6" type="ORF">TresaDRAFT_2289</name>
</gene>
<dbReference type="InterPro" id="IPR018357">
    <property type="entry name" value="Hexapep_transf_CS"/>
</dbReference>
<organism evidence="6 7">
    <name type="scientific">Treponema saccharophilum DSM 2985</name>
    <dbReference type="NCBI Taxonomy" id="907348"/>
    <lineage>
        <taxon>Bacteria</taxon>
        <taxon>Pseudomonadati</taxon>
        <taxon>Spirochaetota</taxon>
        <taxon>Spirochaetia</taxon>
        <taxon>Spirochaetales</taxon>
        <taxon>Treponemataceae</taxon>
        <taxon>Treponema</taxon>
    </lineage>
</organism>
<keyword evidence="7" id="KW-1185">Reference proteome</keyword>
<dbReference type="Gene3D" id="1.25.40.20">
    <property type="entry name" value="Ankyrin repeat-containing domain"/>
    <property type="match status" value="1"/>
</dbReference>
<dbReference type="InterPro" id="IPR036770">
    <property type="entry name" value="Ankyrin_rpt-contain_sf"/>
</dbReference>
<dbReference type="OrthoDB" id="9801697at2"/>
<dbReference type="GO" id="GO:0016746">
    <property type="term" value="F:acyltransferase activity"/>
    <property type="evidence" value="ECO:0007669"/>
    <property type="project" value="UniProtKB-KW"/>
</dbReference>
<evidence type="ECO:0000313" key="6">
    <source>
        <dbReference type="EMBL" id="EIC02863.1"/>
    </source>
</evidence>
<proteinExistence type="inferred from homology"/>
<dbReference type="eggNOG" id="COG0110">
    <property type="taxonomic scope" value="Bacteria"/>
</dbReference>
<reference evidence="6 7" key="1">
    <citation type="submission" date="2011-09" db="EMBL/GenBank/DDBJ databases">
        <title>The draft genome of Treponema saccharophilum DSM 2985.</title>
        <authorList>
            <consortium name="US DOE Joint Genome Institute (JGI-PGF)"/>
            <person name="Lucas S."/>
            <person name="Copeland A."/>
            <person name="Lapidus A."/>
            <person name="Glavina del Rio T."/>
            <person name="Dalin E."/>
            <person name="Tice H."/>
            <person name="Bruce D."/>
            <person name="Goodwin L."/>
            <person name="Pitluck S."/>
            <person name="Peters L."/>
            <person name="Kyrpides N."/>
            <person name="Mavromatis K."/>
            <person name="Ivanova N."/>
            <person name="Markowitz V."/>
            <person name="Cheng J.-F."/>
            <person name="Hugenholtz P."/>
            <person name="Woyke T."/>
            <person name="Wu D."/>
            <person name="Gronow S."/>
            <person name="Wellnitz S."/>
            <person name="Brambilla E."/>
            <person name="Klenk H.-P."/>
            <person name="Eisen J.A."/>
        </authorList>
    </citation>
    <scope>NUCLEOTIDE SEQUENCE [LARGE SCALE GENOMIC DNA]</scope>
    <source>
        <strain evidence="6 7">DSM 2985</strain>
    </source>
</reference>
<keyword evidence="2 6" id="KW-0808">Transferase</keyword>
<evidence type="ECO:0000256" key="4">
    <source>
        <dbReference type="ARBA" id="ARBA00023251"/>
    </source>
</evidence>
<dbReference type="PATRIC" id="fig|907348.3.peg.348"/>
<dbReference type="STRING" id="907348.TresaDRAFT_2289"/>
<dbReference type="PROSITE" id="PS00101">
    <property type="entry name" value="HEXAPEP_TRANSFERASES"/>
    <property type="match status" value="1"/>
</dbReference>
<dbReference type="PANTHER" id="PTHR43300">
    <property type="entry name" value="ACETYLTRANSFERASE"/>
    <property type="match status" value="1"/>
</dbReference>
<dbReference type="EMBL" id="AGRW01000030">
    <property type="protein sequence ID" value="EIC02863.1"/>
    <property type="molecule type" value="Genomic_DNA"/>
</dbReference>
<evidence type="ECO:0000256" key="5">
    <source>
        <dbReference type="ARBA" id="ARBA00023315"/>
    </source>
</evidence>
<dbReference type="GO" id="GO:0046677">
    <property type="term" value="P:response to antibiotic"/>
    <property type="evidence" value="ECO:0007669"/>
    <property type="project" value="UniProtKB-KW"/>
</dbReference>
<dbReference type="PANTHER" id="PTHR43300:SF11">
    <property type="entry name" value="ACETYLTRANSFERASE RV3034C-RELATED"/>
    <property type="match status" value="1"/>
</dbReference>
<dbReference type="InterPro" id="IPR001451">
    <property type="entry name" value="Hexapep"/>
</dbReference>
<comment type="caution">
    <text evidence="6">The sequence shown here is derived from an EMBL/GenBank/DDBJ whole genome shotgun (WGS) entry which is preliminary data.</text>
</comment>
<name>H7EHS3_9SPIR</name>
<evidence type="ECO:0000256" key="3">
    <source>
        <dbReference type="ARBA" id="ARBA00022737"/>
    </source>
</evidence>
<dbReference type="FunFam" id="2.160.10.10:FF:000037">
    <property type="entry name" value="Streptogramin A acetyltransferase"/>
    <property type="match status" value="1"/>
</dbReference>
<protein>
    <submittedName>
        <fullName evidence="6">Transferase hexapeptide repeat containing protein</fullName>
    </submittedName>
</protein>
<dbReference type="InterPro" id="IPR011004">
    <property type="entry name" value="Trimer_LpxA-like_sf"/>
</dbReference>
<dbReference type="AlphaFoldDB" id="H7EHS3"/>
<dbReference type="CDD" id="cd03349">
    <property type="entry name" value="LbH_XAT"/>
    <property type="match status" value="1"/>
</dbReference>
<dbReference type="InterPro" id="IPR050179">
    <property type="entry name" value="Trans_hexapeptide_repeat"/>
</dbReference>
<comment type="similarity">
    <text evidence="1">Belongs to the transferase hexapeptide repeat family.</text>
</comment>
<dbReference type="Gene3D" id="2.160.10.10">
    <property type="entry name" value="Hexapeptide repeat proteins"/>
    <property type="match status" value="1"/>
</dbReference>
<evidence type="ECO:0000256" key="1">
    <source>
        <dbReference type="ARBA" id="ARBA00007274"/>
    </source>
</evidence>
<evidence type="ECO:0000256" key="2">
    <source>
        <dbReference type="ARBA" id="ARBA00022679"/>
    </source>
</evidence>
<dbReference type="Proteomes" id="UP000003571">
    <property type="component" value="Unassembled WGS sequence"/>
</dbReference>
<dbReference type="SUPFAM" id="SSF48403">
    <property type="entry name" value="Ankyrin repeat"/>
    <property type="match status" value="1"/>
</dbReference>
<sequence length="383" mass="42882">MERKKPDPMTVHPIEGYEKEIYVKPTLKNPQITVGDFTYIADSDFESHVTHLYEWNRDRLIIGKFCQIAAGVEFVMNGANHQMNAVSTFPFYTLEGWGAYPPSRTNMPLKGNTVIGNDVWIGQNAVILPGVHIGDGAIVGANAVVGSDVGAYSVVVGNPAREIRKRFDDEMILLLEKLKWWDKSVDEIDLLIPTLTSGDIPNVKDVIRRILSEEGKAESALISAIKRRDFSEAKKLILSGADCLARDKFGDSVLWNLTFQWNYCGTETSKEDEIALLDLFALVLQRGGDVNEVSSWQATPLIWATPDGIEEIPLYGKLLRLMLGYKPDIYKRAGSFTCFEIATQDDDVLGMLAERGLLKSGEIPEWAKEQADAVIRKTEERRR</sequence>
<keyword evidence="4" id="KW-0046">Antibiotic resistance</keyword>
<keyword evidence="5" id="KW-0012">Acyltransferase</keyword>